<dbReference type="RefSeq" id="WP_004525344.1">
    <property type="nucleotide sequence ID" value="NZ_CM000833.1"/>
</dbReference>
<dbReference type="InterPro" id="IPR036624">
    <property type="entry name" value="Hcp1-lik_sf"/>
</dbReference>
<dbReference type="Gene3D" id="2.30.110.20">
    <property type="entry name" value="Hcp1-like"/>
    <property type="match status" value="1"/>
</dbReference>
<dbReference type="EMBL" id="CM000833">
    <property type="protein sequence ID" value="EET03243.1"/>
    <property type="molecule type" value="Genomic_DNA"/>
</dbReference>
<proteinExistence type="predicted"/>
<dbReference type="SUPFAM" id="SSF141452">
    <property type="entry name" value="Hcp1-like"/>
    <property type="match status" value="1"/>
</dbReference>
<organism evidence="1">
    <name type="scientific">Burkholderia pseudomallei 1710a</name>
    <dbReference type="NCBI Taxonomy" id="320371"/>
    <lineage>
        <taxon>Bacteria</taxon>
        <taxon>Pseudomonadati</taxon>
        <taxon>Pseudomonadota</taxon>
        <taxon>Betaproteobacteria</taxon>
        <taxon>Burkholderiales</taxon>
        <taxon>Burkholderiaceae</taxon>
        <taxon>Burkholderia</taxon>
        <taxon>pseudomallei group</taxon>
    </lineage>
</organism>
<dbReference type="NCBIfam" id="TIGR03344">
    <property type="entry name" value="VI_effect_Hcp1"/>
    <property type="match status" value="1"/>
</dbReference>
<dbReference type="HOGENOM" id="CLU_116190_1_0_4"/>
<gene>
    <name evidence="1" type="ORF">BURPS1710A_A1280</name>
</gene>
<protein>
    <submittedName>
        <fullName evidence="1">Hcp protein</fullName>
    </submittedName>
</protein>
<dbReference type="Proteomes" id="UP000001812">
    <property type="component" value="Chromosome II"/>
</dbReference>
<name>A0A0E1VQX4_BURPE</name>
<dbReference type="SMR" id="A0A0E1VQX4"/>
<reference evidence="1" key="1">
    <citation type="submission" date="2009-05" db="EMBL/GenBank/DDBJ databases">
        <authorList>
            <person name="Harkins D.M."/>
            <person name="DeShazer D."/>
            <person name="Woods D.E."/>
            <person name="Brinkac L.M."/>
            <person name="Brown K.A."/>
            <person name="Hung G.C."/>
            <person name="Tuanyok A."/>
            <person name="Zhang B."/>
            <person name="Nierman W.C."/>
        </authorList>
    </citation>
    <scope>NUCLEOTIDE SEQUENCE [LARGE SCALE GENOMIC DNA]</scope>
    <source>
        <strain evidence="1">1710a</strain>
    </source>
</reference>
<dbReference type="Pfam" id="PF05638">
    <property type="entry name" value="T6SS_HCP"/>
    <property type="match status" value="1"/>
</dbReference>
<dbReference type="InterPro" id="IPR008514">
    <property type="entry name" value="T6SS_Hcp"/>
</dbReference>
<sequence>MLAGIYLKVKGKTQGEIKGSVVQEGHDGKIHILAFKNDYDMPARLQEGLTPAAAARGTITLTKEMDRSSPQFLQALGKREMMEEFEITIHRPKTDTTGGDLTELLFTYKFEKVLITHMDQYSPTPHKDDSNGIKEGLLGYIEEIKFTYSGYSLEHAESGIAGAANWTNG</sequence>
<dbReference type="GeneID" id="93063676"/>
<evidence type="ECO:0000313" key="1">
    <source>
        <dbReference type="EMBL" id="EET03243.1"/>
    </source>
</evidence>
<dbReference type="AlphaFoldDB" id="A0A0E1VQX4"/>
<accession>A0A0E1VQX4</accession>